<evidence type="ECO:0000313" key="3">
    <source>
        <dbReference type="Proteomes" id="UP000265419"/>
    </source>
</evidence>
<evidence type="ECO:0000256" key="1">
    <source>
        <dbReference type="SAM" id="Phobius"/>
    </source>
</evidence>
<feature type="transmembrane region" description="Helical" evidence="1">
    <location>
        <begin position="66"/>
        <end position="90"/>
    </location>
</feature>
<keyword evidence="1" id="KW-1133">Transmembrane helix</keyword>
<organism evidence="2 3">
    <name type="scientific">Galactobacter valiniphilus</name>
    <dbReference type="NCBI Taxonomy" id="2676122"/>
    <lineage>
        <taxon>Bacteria</taxon>
        <taxon>Bacillati</taxon>
        <taxon>Actinomycetota</taxon>
        <taxon>Actinomycetes</taxon>
        <taxon>Micrococcales</taxon>
        <taxon>Micrococcaceae</taxon>
        <taxon>Galactobacter</taxon>
    </lineage>
</organism>
<dbReference type="EMBL" id="QQXK01000037">
    <property type="protein sequence ID" value="RII41089.1"/>
    <property type="molecule type" value="Genomic_DNA"/>
</dbReference>
<feature type="transmembrane region" description="Helical" evidence="1">
    <location>
        <begin position="102"/>
        <end position="121"/>
    </location>
</feature>
<evidence type="ECO:0000313" key="2">
    <source>
        <dbReference type="EMBL" id="RII41089.1"/>
    </source>
</evidence>
<dbReference type="RefSeq" id="WP_119425824.1">
    <property type="nucleotide sequence ID" value="NZ_QQXK01000037.1"/>
</dbReference>
<accession>A0A399JA71</accession>
<keyword evidence="1" id="KW-0472">Membrane</keyword>
<feature type="transmembrane region" description="Helical" evidence="1">
    <location>
        <begin position="21"/>
        <end position="46"/>
    </location>
</feature>
<protein>
    <submittedName>
        <fullName evidence="2">Uncharacterized protein</fullName>
    </submittedName>
</protein>
<reference evidence="2 3" key="1">
    <citation type="submission" date="2018-07" db="EMBL/GenBank/DDBJ databases">
        <title>Arthrobacter sp. nov., isolated from raw cow's milk with high bacterial count.</title>
        <authorList>
            <person name="Hahne J."/>
            <person name="Isele D."/>
            <person name="Lipski A."/>
        </authorList>
    </citation>
    <scope>NUCLEOTIDE SEQUENCE [LARGE SCALE GENOMIC DNA]</scope>
    <source>
        <strain evidence="2 3">JZ R-35</strain>
    </source>
</reference>
<comment type="caution">
    <text evidence="2">The sequence shown here is derived from an EMBL/GenBank/DDBJ whole genome shotgun (WGS) entry which is preliminary data.</text>
</comment>
<name>A0A399JA71_9MICC</name>
<feature type="transmembrane region" description="Helical" evidence="1">
    <location>
        <begin position="127"/>
        <end position="144"/>
    </location>
</feature>
<dbReference type="AlphaFoldDB" id="A0A399JA71"/>
<keyword evidence="3" id="KW-1185">Reference proteome</keyword>
<feature type="transmembrane region" description="Helical" evidence="1">
    <location>
        <begin position="156"/>
        <end position="178"/>
    </location>
</feature>
<dbReference type="Proteomes" id="UP000265419">
    <property type="component" value="Unassembled WGS sequence"/>
</dbReference>
<sequence>MGHQEAKAEAARANGDGEASGATVVGVSAGALVIFLLLRILAVSHWDWEVASRVLDAFDFGDSVGIIAGTAFSSPVLAAAILAAVAPFVLLRVTWHRHRHRISMSAMALAVLCAAMLLSVAVSDGLWWAPLICAVLTAALYYAGQVDQDKAFRRAVHWLVARSWVIAVIGALILAVAVEAPWSSLETITLRNGTSVDAYVLQETPSALHVLRPGGDVEVLLNADVTGRAYR</sequence>
<proteinExistence type="predicted"/>
<keyword evidence="1" id="KW-0812">Transmembrane</keyword>
<gene>
    <name evidence="2" type="ORF">DWB68_14445</name>
</gene>